<dbReference type="PROSITE" id="PS00211">
    <property type="entry name" value="ABC_TRANSPORTER_1"/>
    <property type="match status" value="1"/>
</dbReference>
<feature type="domain" description="ABC transmembrane type-1" evidence="10">
    <location>
        <begin position="84"/>
        <end position="371"/>
    </location>
</feature>
<organism evidence="11 12">
    <name type="scientific">Actinospica durhamensis</name>
    <dbReference type="NCBI Taxonomy" id="1508375"/>
    <lineage>
        <taxon>Bacteria</taxon>
        <taxon>Bacillati</taxon>
        <taxon>Actinomycetota</taxon>
        <taxon>Actinomycetes</taxon>
        <taxon>Catenulisporales</taxon>
        <taxon>Actinospicaceae</taxon>
        <taxon>Actinospica</taxon>
    </lineage>
</organism>
<dbReference type="GO" id="GO:0005524">
    <property type="term" value="F:ATP binding"/>
    <property type="evidence" value="ECO:0007669"/>
    <property type="project" value="UniProtKB-KW"/>
</dbReference>
<feature type="region of interest" description="Disordered" evidence="7">
    <location>
        <begin position="1"/>
        <end position="31"/>
    </location>
</feature>
<dbReference type="InterPro" id="IPR011527">
    <property type="entry name" value="ABC1_TM_dom"/>
</dbReference>
<feature type="transmembrane region" description="Helical" evidence="8">
    <location>
        <begin position="314"/>
        <end position="336"/>
    </location>
</feature>
<dbReference type="InterPro" id="IPR003439">
    <property type="entry name" value="ABC_transporter-like_ATP-bd"/>
</dbReference>
<evidence type="ECO:0000256" key="7">
    <source>
        <dbReference type="SAM" id="MobiDB-lite"/>
    </source>
</evidence>
<sequence length="657" mass="70510">MTAAVDAVEGIGEDPASEGDAGSGESEREQADPLFGTGYKFSAGWNRHDEEFADMSLGTLARRLPEVMGLCLRLSWRTDARAVVMLLACQIANGVLTAFGLLATQRVLVSLLAEGPTPGRVRAAIPSLLVVGAAAMCAALLGVAGKAASGALRPKVARLAYRELLQRAVRVELLRFQQPEFKDLIAAAQFGAGWAEYMLEQISALITSAAGIAAAAGVLAALKWQLVPLLILAVVPDGVNTLVVTRRRNASRLKWLSKVRQQTRLTTLMVDQDPAEEVRLHGVDKLLLAHHDRLSEDNEAEQARLAVYAAKASLVSRAISGTTTAVIYLVLGYLTWRGQIPLATAGTAVFAIGKGTSQLAGMVTAMNSTVEYGLYLVDLADAIEQAEQAQIPDDAPAPAGPPQLIEARGLRFRYPNKDSAAIDGIDLTIRAGEVVAFVGENGSGKTTLAKLLTGLYLPTEGQLLWDGVPLGELSRPAAATHVGLLPQSFEHWPFTARWNIAVGRPEVEHDDAAVREAAARGGADTVIDELKQGLDTLIASEFFGGVNLSGGQWQKIALARSFLRDAPVLLLDEPTASLDPKAEQKAFETVMTLAEGRTVILITHRMNSVRHAHRIVVLDHGRIIEQGSHAELMRARGHYAELYRLQAEAFSLPEDER</sequence>
<dbReference type="SUPFAM" id="SSF52540">
    <property type="entry name" value="P-loop containing nucleoside triphosphate hydrolases"/>
    <property type="match status" value="1"/>
</dbReference>
<keyword evidence="5 8" id="KW-1133">Transmembrane helix</keyword>
<evidence type="ECO:0000256" key="4">
    <source>
        <dbReference type="ARBA" id="ARBA00022840"/>
    </source>
</evidence>
<evidence type="ECO:0000256" key="1">
    <source>
        <dbReference type="ARBA" id="ARBA00004651"/>
    </source>
</evidence>
<evidence type="ECO:0000256" key="3">
    <source>
        <dbReference type="ARBA" id="ARBA00022741"/>
    </source>
</evidence>
<keyword evidence="12" id="KW-1185">Reference proteome</keyword>
<evidence type="ECO:0000313" key="12">
    <source>
        <dbReference type="Proteomes" id="UP000675781"/>
    </source>
</evidence>
<evidence type="ECO:0000256" key="8">
    <source>
        <dbReference type="SAM" id="Phobius"/>
    </source>
</evidence>
<feature type="transmembrane region" description="Helical" evidence="8">
    <location>
        <begin position="202"/>
        <end position="220"/>
    </location>
</feature>
<evidence type="ECO:0000256" key="6">
    <source>
        <dbReference type="ARBA" id="ARBA00023136"/>
    </source>
</evidence>
<dbReference type="InterPro" id="IPR003593">
    <property type="entry name" value="AAA+_ATPase"/>
</dbReference>
<keyword evidence="4 11" id="KW-0067">ATP-binding</keyword>
<protein>
    <submittedName>
        <fullName evidence="11">ABC transporter ATP-binding protein</fullName>
    </submittedName>
</protein>
<feature type="transmembrane region" description="Helical" evidence="8">
    <location>
        <begin position="82"/>
        <end position="103"/>
    </location>
</feature>
<evidence type="ECO:0000313" key="11">
    <source>
        <dbReference type="EMBL" id="MBR7836685.1"/>
    </source>
</evidence>
<dbReference type="SMART" id="SM00382">
    <property type="entry name" value="AAA"/>
    <property type="match status" value="1"/>
</dbReference>
<dbReference type="Proteomes" id="UP000675781">
    <property type="component" value="Unassembled WGS sequence"/>
</dbReference>
<dbReference type="PANTHER" id="PTHR43394:SF1">
    <property type="entry name" value="ATP-BINDING CASSETTE SUB-FAMILY B MEMBER 10, MITOCHONDRIAL"/>
    <property type="match status" value="1"/>
</dbReference>
<feature type="transmembrane region" description="Helical" evidence="8">
    <location>
        <begin position="123"/>
        <end position="145"/>
    </location>
</feature>
<dbReference type="GO" id="GO:0005886">
    <property type="term" value="C:plasma membrane"/>
    <property type="evidence" value="ECO:0007669"/>
    <property type="project" value="UniProtKB-SubCell"/>
</dbReference>
<dbReference type="PROSITE" id="PS50929">
    <property type="entry name" value="ABC_TM1F"/>
    <property type="match status" value="1"/>
</dbReference>
<keyword evidence="6 8" id="KW-0472">Membrane</keyword>
<keyword evidence="3" id="KW-0547">Nucleotide-binding</keyword>
<comment type="subcellular location">
    <subcellularLocation>
        <location evidence="1">Cell membrane</location>
        <topology evidence="1">Multi-pass membrane protein</topology>
    </subcellularLocation>
</comment>
<dbReference type="InterPro" id="IPR027417">
    <property type="entry name" value="P-loop_NTPase"/>
</dbReference>
<proteinExistence type="predicted"/>
<feature type="transmembrane region" description="Helical" evidence="8">
    <location>
        <begin position="226"/>
        <end position="245"/>
    </location>
</feature>
<dbReference type="InterPro" id="IPR036640">
    <property type="entry name" value="ABC1_TM_sf"/>
</dbReference>
<accession>A0A941IPL7</accession>
<dbReference type="GO" id="GO:0016887">
    <property type="term" value="F:ATP hydrolysis activity"/>
    <property type="evidence" value="ECO:0007669"/>
    <property type="project" value="InterPro"/>
</dbReference>
<keyword evidence="2 8" id="KW-0812">Transmembrane</keyword>
<dbReference type="SUPFAM" id="SSF90123">
    <property type="entry name" value="ABC transporter transmembrane region"/>
    <property type="match status" value="1"/>
</dbReference>
<evidence type="ECO:0000259" key="10">
    <source>
        <dbReference type="PROSITE" id="PS50929"/>
    </source>
</evidence>
<name>A0A941IPL7_9ACTN</name>
<gene>
    <name evidence="11" type="ORF">KDL01_25620</name>
</gene>
<dbReference type="PROSITE" id="PS50893">
    <property type="entry name" value="ABC_TRANSPORTER_2"/>
    <property type="match status" value="1"/>
</dbReference>
<dbReference type="AlphaFoldDB" id="A0A941IPL7"/>
<feature type="domain" description="ABC transporter" evidence="9">
    <location>
        <begin position="405"/>
        <end position="645"/>
    </location>
</feature>
<dbReference type="Gene3D" id="1.20.1560.10">
    <property type="entry name" value="ABC transporter type 1, transmembrane domain"/>
    <property type="match status" value="1"/>
</dbReference>
<evidence type="ECO:0000259" key="9">
    <source>
        <dbReference type="PROSITE" id="PS50893"/>
    </source>
</evidence>
<dbReference type="Gene3D" id="3.40.50.300">
    <property type="entry name" value="P-loop containing nucleotide triphosphate hydrolases"/>
    <property type="match status" value="1"/>
</dbReference>
<evidence type="ECO:0000256" key="2">
    <source>
        <dbReference type="ARBA" id="ARBA00022692"/>
    </source>
</evidence>
<dbReference type="PANTHER" id="PTHR43394">
    <property type="entry name" value="ATP-DEPENDENT PERMEASE MDL1, MITOCHONDRIAL"/>
    <property type="match status" value="1"/>
</dbReference>
<dbReference type="Pfam" id="PF00005">
    <property type="entry name" value="ABC_tran"/>
    <property type="match status" value="1"/>
</dbReference>
<dbReference type="InterPro" id="IPR017871">
    <property type="entry name" value="ABC_transporter-like_CS"/>
</dbReference>
<dbReference type="InterPro" id="IPR039421">
    <property type="entry name" value="Type_1_exporter"/>
</dbReference>
<dbReference type="RefSeq" id="WP_212531160.1">
    <property type="nucleotide sequence ID" value="NZ_JAGSOG010000155.1"/>
</dbReference>
<dbReference type="EMBL" id="JAGSOG010000155">
    <property type="protein sequence ID" value="MBR7836685.1"/>
    <property type="molecule type" value="Genomic_DNA"/>
</dbReference>
<evidence type="ECO:0000256" key="5">
    <source>
        <dbReference type="ARBA" id="ARBA00022989"/>
    </source>
</evidence>
<dbReference type="GO" id="GO:0015421">
    <property type="term" value="F:ABC-type oligopeptide transporter activity"/>
    <property type="evidence" value="ECO:0007669"/>
    <property type="project" value="TreeGrafter"/>
</dbReference>
<comment type="caution">
    <text evidence="11">The sequence shown here is derived from an EMBL/GenBank/DDBJ whole genome shotgun (WGS) entry which is preliminary data.</text>
</comment>
<reference evidence="11" key="1">
    <citation type="submission" date="2021-04" db="EMBL/GenBank/DDBJ databases">
        <title>Genome based classification of Actinospica acidithermotolerans sp. nov., an actinobacterium isolated from an Indonesian hot spring.</title>
        <authorList>
            <person name="Kusuma A.B."/>
            <person name="Putra K.E."/>
            <person name="Nafisah S."/>
            <person name="Loh J."/>
            <person name="Nouioui I."/>
            <person name="Goodfellow M."/>
        </authorList>
    </citation>
    <scope>NUCLEOTIDE SEQUENCE</scope>
    <source>
        <strain evidence="11">CSCA 57</strain>
    </source>
</reference>